<sequence>MKISEVYIKNFRGYGENPKDSEGYYRFVDLDRYKFIIFSGYNGFGKTSFFDAIEWCLTDNLSRIEDKEKILMKSNLKKSHYLKFLNNTEKDKNREVEVCLKFDNGTKVIRKTKCSSLDENKYESEFTDGEKNILNKNQLNKIFFENKKLKVENLLNTNFLGQENINRILRAKSPSDRTEEFMNLLGLSTLHEIVEKSKSNSSLSLIIRKSKEKLENIKKDKKQLEDQFTANGWGQFDEYSNNVKSIVEKLIKAKENFKYLDKLKFKYLDKEYKTINEYADFIDNSVVSKESLINQRNKSISNLQILTEKFLISKIFIKGKKVADMKAIKDIDIRNLINKESTNEKILELYIKYYEEMDSKSKKLIVEKNNIVDINLKNNQKLEDSIFNNVINRYKNIMKLIEEYNCFIKGNYINECAKCIVRINKLMKKNDTYIKNIERLSQKINEEKNIIDGLSNMSDSYKKILNKIKIYLEENKDEDIKCCPICLNKDFTETFKQLNVQSDKDESIKNQLIKIINITVQSGNENIEEHQKVIAKKKQEIDNLKDIYNNKIYKITEKYVDESKACFEKIIDIACENVTKSLNRRVKHKKYYEDVIKKNNELKNIYEKAYKNIFGEEINYENINVVNNEDIMKEKNIYDKMLENYSQKFNKYNSKIEELNKRLAEIKEELKNSDDSDIKKLNEKIKEINNTIELMNEIEKYKFSEVNKKILNSFLNESKNEKDLNDELQKYTDYQNDMNIINGRASKLQESKLKELMQSNVSIQWIYDKISPHPYFKKLEFKYESGSGGTKMTNIVSQENENMYLDHIFSSAQLNVLALSIFLGLSMNQNSVKFNQLYLDDPIQSMDDINILSFIDLMRCFIDSDDFKNDIILSTHDSNFAKLLMIKMRNKKYKIINFESYGSEGPIIQ</sequence>
<accession>A0A949X0S3</accession>
<evidence type="ECO:0000259" key="2">
    <source>
        <dbReference type="Pfam" id="PF13476"/>
    </source>
</evidence>
<dbReference type="InterPro" id="IPR038729">
    <property type="entry name" value="Rad50/SbcC_AAA"/>
</dbReference>
<dbReference type="Proteomes" id="UP000694308">
    <property type="component" value="Unassembled WGS sequence"/>
</dbReference>
<comment type="caution">
    <text evidence="3">The sequence shown here is derived from an EMBL/GenBank/DDBJ whole genome shotgun (WGS) entry which is preliminary data.</text>
</comment>
<name>A0A949X0S3_9CLOT</name>
<dbReference type="PANTHER" id="PTHR32114:SF2">
    <property type="entry name" value="ABC TRANSPORTER ABCH.3"/>
    <property type="match status" value="1"/>
</dbReference>
<feature type="coiled-coil region" evidence="1">
    <location>
        <begin position="423"/>
        <end position="457"/>
    </location>
</feature>
<keyword evidence="4" id="KW-1185">Reference proteome</keyword>
<feature type="coiled-coil region" evidence="1">
    <location>
        <begin position="520"/>
        <end position="547"/>
    </location>
</feature>
<evidence type="ECO:0000256" key="1">
    <source>
        <dbReference type="SAM" id="Coils"/>
    </source>
</evidence>
<organism evidence="3 4">
    <name type="scientific">Clostridium thailandense</name>
    <dbReference type="NCBI Taxonomy" id="2794346"/>
    <lineage>
        <taxon>Bacteria</taxon>
        <taxon>Bacillati</taxon>
        <taxon>Bacillota</taxon>
        <taxon>Clostridia</taxon>
        <taxon>Eubacteriales</taxon>
        <taxon>Clostridiaceae</taxon>
        <taxon>Clostridium</taxon>
    </lineage>
</organism>
<dbReference type="RefSeq" id="WP_218318510.1">
    <property type="nucleotide sequence ID" value="NZ_JAEEGC010000004.1"/>
</dbReference>
<gene>
    <name evidence="3" type="ORF">I6U48_00880</name>
</gene>
<reference evidence="3" key="1">
    <citation type="submission" date="2020-12" db="EMBL/GenBank/DDBJ databases">
        <title>Clostridium thailandense sp. nov., a novel acetogenic bacterium isolated from peat land soil in Thailand.</title>
        <authorList>
            <person name="Chaikitkaew S."/>
            <person name="Birkeland N.K."/>
        </authorList>
    </citation>
    <scope>NUCLEOTIDE SEQUENCE</scope>
    <source>
        <strain evidence="3">PL3</strain>
    </source>
</reference>
<dbReference type="Pfam" id="PF13476">
    <property type="entry name" value="AAA_23"/>
    <property type="match status" value="1"/>
</dbReference>
<evidence type="ECO:0000313" key="4">
    <source>
        <dbReference type="Proteomes" id="UP000694308"/>
    </source>
</evidence>
<dbReference type="GO" id="GO:0016887">
    <property type="term" value="F:ATP hydrolysis activity"/>
    <property type="evidence" value="ECO:0007669"/>
    <property type="project" value="InterPro"/>
</dbReference>
<dbReference type="PANTHER" id="PTHR32114">
    <property type="entry name" value="ABC TRANSPORTER ABCH.3"/>
    <property type="match status" value="1"/>
</dbReference>
<feature type="coiled-coil region" evidence="1">
    <location>
        <begin position="642"/>
        <end position="698"/>
    </location>
</feature>
<keyword evidence="1" id="KW-0175">Coiled coil</keyword>
<evidence type="ECO:0000313" key="3">
    <source>
        <dbReference type="EMBL" id="MBV7271474.1"/>
    </source>
</evidence>
<protein>
    <submittedName>
        <fullName evidence="3">AAA family ATPase</fullName>
    </submittedName>
</protein>
<dbReference type="GO" id="GO:0006302">
    <property type="term" value="P:double-strand break repair"/>
    <property type="evidence" value="ECO:0007669"/>
    <property type="project" value="InterPro"/>
</dbReference>
<feature type="domain" description="Rad50/SbcC-type AAA" evidence="2">
    <location>
        <begin position="6"/>
        <end position="227"/>
    </location>
</feature>
<proteinExistence type="predicted"/>
<feature type="coiled-coil region" evidence="1">
    <location>
        <begin position="207"/>
        <end position="256"/>
    </location>
</feature>
<dbReference type="EMBL" id="JAEEGC010000004">
    <property type="protein sequence ID" value="MBV7271474.1"/>
    <property type="molecule type" value="Genomic_DNA"/>
</dbReference>
<dbReference type="AlphaFoldDB" id="A0A949X0S3"/>